<dbReference type="EMBL" id="JANGAC010000002">
    <property type="protein sequence ID" value="MCQ4922030.1"/>
    <property type="molecule type" value="Genomic_DNA"/>
</dbReference>
<gene>
    <name evidence="1" type="ORF">NE686_02945</name>
</gene>
<comment type="caution">
    <text evidence="1">The sequence shown here is derived from an EMBL/GenBank/DDBJ whole genome shotgun (WGS) entry which is preliminary data.</text>
</comment>
<evidence type="ECO:0000313" key="2">
    <source>
        <dbReference type="Proteomes" id="UP001524478"/>
    </source>
</evidence>
<proteinExistence type="predicted"/>
<keyword evidence="2" id="KW-1185">Reference proteome</keyword>
<name>A0ABT1S6D0_9FIRM</name>
<dbReference type="RefSeq" id="WP_256310366.1">
    <property type="nucleotide sequence ID" value="NZ_JANGAC010000002.1"/>
</dbReference>
<reference evidence="1 2" key="1">
    <citation type="submission" date="2022-06" db="EMBL/GenBank/DDBJ databases">
        <title>Isolation of gut microbiota from human fecal samples.</title>
        <authorList>
            <person name="Pamer E.G."/>
            <person name="Barat B."/>
            <person name="Waligurski E."/>
            <person name="Medina S."/>
            <person name="Paddock L."/>
            <person name="Mostad J."/>
        </authorList>
    </citation>
    <scope>NUCLEOTIDE SEQUENCE [LARGE SCALE GENOMIC DNA]</scope>
    <source>
        <strain evidence="1 2">DFI.7.95</strain>
    </source>
</reference>
<evidence type="ECO:0000313" key="1">
    <source>
        <dbReference type="EMBL" id="MCQ4922030.1"/>
    </source>
</evidence>
<accession>A0ABT1S6D0</accession>
<organism evidence="1 2">
    <name type="scientific">Tissierella carlieri</name>
    <dbReference type="NCBI Taxonomy" id="689904"/>
    <lineage>
        <taxon>Bacteria</taxon>
        <taxon>Bacillati</taxon>
        <taxon>Bacillota</taxon>
        <taxon>Tissierellia</taxon>
        <taxon>Tissierellales</taxon>
        <taxon>Tissierellaceae</taxon>
        <taxon>Tissierella</taxon>
    </lineage>
</organism>
<dbReference type="Proteomes" id="UP001524478">
    <property type="component" value="Unassembled WGS sequence"/>
</dbReference>
<protein>
    <submittedName>
        <fullName evidence="1">Uncharacterized protein</fullName>
    </submittedName>
</protein>
<sequence length="58" mass="6785">MTNQSNRIRSMPLFSQTITDFWWGTFLNGDVLNSDIDIRICYNKLEGVELSNIDKLFI</sequence>